<dbReference type="SUPFAM" id="SSF52047">
    <property type="entry name" value="RNI-like"/>
    <property type="match status" value="1"/>
</dbReference>
<sequence length="245" mass="27531">MERIGYDELTSIFSKVPDVRDRRSFSQVSKHILSLACIRLLKLKISSFPWMPYMKILPVSINLVSLECGKRISNTYMELLAQSCSKLKYLKLSLDSADRFGKLYDFDDNGLCAIANGCPHLCEVDLSGRLGVRDVGVVAIFSDTGVTCLRELGCLTYLNLSKCGVDVTDNGVLAVSHIQDIEKLDLSWLRNVTRDSLFHIANDCRELKEINLSGCNGVTREVLHDFANDSRVEKLGTVFVSRYFF</sequence>
<dbReference type="SMART" id="SM00367">
    <property type="entry name" value="LRR_CC"/>
    <property type="match status" value="5"/>
</dbReference>
<protein>
    <submittedName>
        <fullName evidence="1">Uncharacterized protein</fullName>
    </submittedName>
</protein>
<dbReference type="GO" id="GO:0019005">
    <property type="term" value="C:SCF ubiquitin ligase complex"/>
    <property type="evidence" value="ECO:0007669"/>
    <property type="project" value="TreeGrafter"/>
</dbReference>
<dbReference type="InterPro" id="IPR006553">
    <property type="entry name" value="Leu-rich_rpt_Cys-con_subtyp"/>
</dbReference>
<accession>A0A6L2NIU4</accession>
<organism evidence="1">
    <name type="scientific">Tanacetum cinerariifolium</name>
    <name type="common">Dalmatian daisy</name>
    <name type="synonym">Chrysanthemum cinerariifolium</name>
    <dbReference type="NCBI Taxonomy" id="118510"/>
    <lineage>
        <taxon>Eukaryota</taxon>
        <taxon>Viridiplantae</taxon>
        <taxon>Streptophyta</taxon>
        <taxon>Embryophyta</taxon>
        <taxon>Tracheophyta</taxon>
        <taxon>Spermatophyta</taxon>
        <taxon>Magnoliopsida</taxon>
        <taxon>eudicotyledons</taxon>
        <taxon>Gunneridae</taxon>
        <taxon>Pentapetalae</taxon>
        <taxon>asterids</taxon>
        <taxon>campanulids</taxon>
        <taxon>Asterales</taxon>
        <taxon>Asteraceae</taxon>
        <taxon>Asteroideae</taxon>
        <taxon>Anthemideae</taxon>
        <taxon>Anthemidinae</taxon>
        <taxon>Tanacetum</taxon>
    </lineage>
</organism>
<comment type="caution">
    <text evidence="1">The sequence shown here is derived from an EMBL/GenBank/DDBJ whole genome shotgun (WGS) entry which is preliminary data.</text>
</comment>
<dbReference type="AlphaFoldDB" id="A0A6L2NIU4"/>
<dbReference type="PANTHER" id="PTHR13318">
    <property type="entry name" value="PARTNER OF PAIRED, ISOFORM B-RELATED"/>
    <property type="match status" value="1"/>
</dbReference>
<proteinExistence type="predicted"/>
<dbReference type="Gene3D" id="3.80.10.10">
    <property type="entry name" value="Ribonuclease Inhibitor"/>
    <property type="match status" value="1"/>
</dbReference>
<dbReference type="GO" id="GO:0031146">
    <property type="term" value="P:SCF-dependent proteasomal ubiquitin-dependent protein catabolic process"/>
    <property type="evidence" value="ECO:0007669"/>
    <property type="project" value="TreeGrafter"/>
</dbReference>
<dbReference type="EMBL" id="BKCJ010009092">
    <property type="protein sequence ID" value="GEU85359.1"/>
    <property type="molecule type" value="Genomic_DNA"/>
</dbReference>
<reference evidence="1" key="1">
    <citation type="journal article" date="2019" name="Sci. Rep.">
        <title>Draft genome of Tanacetum cinerariifolium, the natural source of mosquito coil.</title>
        <authorList>
            <person name="Yamashiro T."/>
            <person name="Shiraishi A."/>
            <person name="Satake H."/>
            <person name="Nakayama K."/>
        </authorList>
    </citation>
    <scope>NUCLEOTIDE SEQUENCE</scope>
</reference>
<dbReference type="InterPro" id="IPR032675">
    <property type="entry name" value="LRR_dom_sf"/>
</dbReference>
<name>A0A6L2NIU4_TANCI</name>
<gene>
    <name evidence="1" type="ORF">Tci_057337</name>
</gene>
<evidence type="ECO:0000313" key="1">
    <source>
        <dbReference type="EMBL" id="GEU85359.1"/>
    </source>
</evidence>